<dbReference type="Proteomes" id="UP000076798">
    <property type="component" value="Unassembled WGS sequence"/>
</dbReference>
<dbReference type="AlphaFoldDB" id="A0A166AFV3"/>
<proteinExistence type="predicted"/>
<gene>
    <name evidence="2" type="ORF">SISSUDRAFT_1051615</name>
</gene>
<name>A0A166AFV3_9AGAM</name>
<sequence length="383" mass="42683">MAPSDRPSHKAAPRATSARTVQTPRTSAVPSQSILHQPRPSHHHPLLSLSPAQPSRPASHFTSPASVRSPSHDIQAFNTRLQHDTPSTLFSPLTSPLDPLAENGYFEPTGLPHYPSQSLNTYSHNQASWVLPPNEWSSPVNDSPAFTDDLMGQSLLPGHNSNSMDIDTSDPQQQLTLPPHSFSADYSSFSPMSNTQPLRYDGFPDHTKPPPPSTREPSDSPESVNEPLPDEKLSISAEKRRQTENYKLREQTKQKKYRDNKAELTEALRTELQAYGALPKPQTRQAKAPEILKQAIDTLRSDRDLLKKLGELMRSEGCPLSEDASAQEIRDQAAHWISFRMKTDQTRPMIPRPQGTIRPTDIKSPLTRLNVVGPYMNATARRV</sequence>
<organism evidence="2 3">
    <name type="scientific">Sistotremastrum suecicum HHB10207 ss-3</name>
    <dbReference type="NCBI Taxonomy" id="1314776"/>
    <lineage>
        <taxon>Eukaryota</taxon>
        <taxon>Fungi</taxon>
        <taxon>Dikarya</taxon>
        <taxon>Basidiomycota</taxon>
        <taxon>Agaricomycotina</taxon>
        <taxon>Agaricomycetes</taxon>
        <taxon>Sistotremastrales</taxon>
        <taxon>Sistotremastraceae</taxon>
        <taxon>Sistotremastrum</taxon>
    </lineage>
</organism>
<feature type="compositionally biased region" description="Polar residues" evidence="1">
    <location>
        <begin position="184"/>
        <end position="197"/>
    </location>
</feature>
<feature type="region of interest" description="Disordered" evidence="1">
    <location>
        <begin position="1"/>
        <end position="76"/>
    </location>
</feature>
<feature type="region of interest" description="Disordered" evidence="1">
    <location>
        <begin position="140"/>
        <end position="260"/>
    </location>
</feature>
<evidence type="ECO:0000313" key="2">
    <source>
        <dbReference type="EMBL" id="KZT35281.1"/>
    </source>
</evidence>
<keyword evidence="3" id="KW-1185">Reference proteome</keyword>
<feature type="compositionally biased region" description="Basic and acidic residues" evidence="1">
    <location>
        <begin position="229"/>
        <end position="260"/>
    </location>
</feature>
<feature type="compositionally biased region" description="Low complexity" evidence="1">
    <location>
        <begin position="46"/>
        <end position="59"/>
    </location>
</feature>
<dbReference type="EMBL" id="KV428145">
    <property type="protein sequence ID" value="KZT35281.1"/>
    <property type="molecule type" value="Genomic_DNA"/>
</dbReference>
<reference evidence="2 3" key="1">
    <citation type="journal article" date="2016" name="Mol. Biol. Evol.">
        <title>Comparative Genomics of Early-Diverging Mushroom-Forming Fungi Provides Insights into the Origins of Lignocellulose Decay Capabilities.</title>
        <authorList>
            <person name="Nagy L.G."/>
            <person name="Riley R."/>
            <person name="Tritt A."/>
            <person name="Adam C."/>
            <person name="Daum C."/>
            <person name="Floudas D."/>
            <person name="Sun H."/>
            <person name="Yadav J.S."/>
            <person name="Pangilinan J."/>
            <person name="Larsson K.H."/>
            <person name="Matsuura K."/>
            <person name="Barry K."/>
            <person name="Labutti K."/>
            <person name="Kuo R."/>
            <person name="Ohm R.A."/>
            <person name="Bhattacharya S.S."/>
            <person name="Shirouzu T."/>
            <person name="Yoshinaga Y."/>
            <person name="Martin F.M."/>
            <person name="Grigoriev I.V."/>
            <person name="Hibbett D.S."/>
        </authorList>
    </citation>
    <scope>NUCLEOTIDE SEQUENCE [LARGE SCALE GENOMIC DNA]</scope>
    <source>
        <strain evidence="2 3">HHB10207 ss-3</strain>
    </source>
</reference>
<evidence type="ECO:0000256" key="1">
    <source>
        <dbReference type="SAM" id="MobiDB-lite"/>
    </source>
</evidence>
<feature type="compositionally biased region" description="Polar residues" evidence="1">
    <location>
        <begin position="17"/>
        <end position="34"/>
    </location>
</feature>
<protein>
    <submittedName>
        <fullName evidence="2">Uncharacterized protein</fullName>
    </submittedName>
</protein>
<feature type="compositionally biased region" description="Polar residues" evidence="1">
    <location>
        <begin position="60"/>
        <end position="69"/>
    </location>
</feature>
<feature type="compositionally biased region" description="Polar residues" evidence="1">
    <location>
        <begin position="159"/>
        <end position="176"/>
    </location>
</feature>
<evidence type="ECO:0000313" key="3">
    <source>
        <dbReference type="Proteomes" id="UP000076798"/>
    </source>
</evidence>
<accession>A0A166AFV3</accession>